<evidence type="ECO:0000313" key="10">
    <source>
        <dbReference type="Proteomes" id="UP000812287"/>
    </source>
</evidence>
<keyword evidence="4 9" id="KW-0418">Kinase</keyword>
<dbReference type="Gene3D" id="1.10.510.10">
    <property type="entry name" value="Transferase(Phosphotransferase) domain 1"/>
    <property type="match status" value="1"/>
</dbReference>
<keyword evidence="10" id="KW-1185">Reference proteome</keyword>
<evidence type="ECO:0000259" key="8">
    <source>
        <dbReference type="PROSITE" id="PS50011"/>
    </source>
</evidence>
<keyword evidence="1 7" id="KW-0723">Serine/threonine-protein kinase</keyword>
<organism evidence="9 10">
    <name type="scientific">Guyanagaster necrorhizus</name>
    <dbReference type="NCBI Taxonomy" id="856835"/>
    <lineage>
        <taxon>Eukaryota</taxon>
        <taxon>Fungi</taxon>
        <taxon>Dikarya</taxon>
        <taxon>Basidiomycota</taxon>
        <taxon>Agaricomycotina</taxon>
        <taxon>Agaricomycetes</taxon>
        <taxon>Agaricomycetidae</taxon>
        <taxon>Agaricales</taxon>
        <taxon>Marasmiineae</taxon>
        <taxon>Physalacriaceae</taxon>
        <taxon>Guyanagaster</taxon>
    </lineage>
</organism>
<dbReference type="PROSITE" id="PS50011">
    <property type="entry name" value="PROTEIN_KINASE_DOM"/>
    <property type="match status" value="1"/>
</dbReference>
<dbReference type="InterPro" id="IPR050205">
    <property type="entry name" value="CDPK_Ser/Thr_kinases"/>
</dbReference>
<keyword evidence="3 6" id="KW-0547">Nucleotide-binding</keyword>
<feature type="binding site" evidence="6">
    <location>
        <position position="54"/>
    </location>
    <ligand>
        <name>ATP</name>
        <dbReference type="ChEBI" id="CHEBI:30616"/>
    </ligand>
</feature>
<evidence type="ECO:0000256" key="5">
    <source>
        <dbReference type="ARBA" id="ARBA00022840"/>
    </source>
</evidence>
<evidence type="ECO:0000256" key="3">
    <source>
        <dbReference type="ARBA" id="ARBA00022741"/>
    </source>
</evidence>
<dbReference type="InterPro" id="IPR011009">
    <property type="entry name" value="Kinase-like_dom_sf"/>
</dbReference>
<evidence type="ECO:0000256" key="6">
    <source>
        <dbReference type="PROSITE-ProRule" id="PRU10141"/>
    </source>
</evidence>
<dbReference type="GO" id="GO:0004674">
    <property type="term" value="F:protein serine/threonine kinase activity"/>
    <property type="evidence" value="ECO:0007669"/>
    <property type="project" value="UniProtKB-KW"/>
</dbReference>
<dbReference type="SMART" id="SM00220">
    <property type="entry name" value="S_TKc"/>
    <property type="match status" value="1"/>
</dbReference>
<protein>
    <submittedName>
        <fullName evidence="9">Kinase-like protein</fullName>
    </submittedName>
</protein>
<feature type="domain" description="Protein kinase" evidence="8">
    <location>
        <begin position="21"/>
        <end position="292"/>
    </location>
</feature>
<dbReference type="PROSITE" id="PS00108">
    <property type="entry name" value="PROTEIN_KINASE_ST"/>
    <property type="match status" value="1"/>
</dbReference>
<name>A0A9P8AT48_9AGAR</name>
<dbReference type="OrthoDB" id="541276at2759"/>
<keyword evidence="2" id="KW-0808">Transferase</keyword>
<dbReference type="InterPro" id="IPR017441">
    <property type="entry name" value="Protein_kinase_ATP_BS"/>
</dbReference>
<dbReference type="Pfam" id="PF00069">
    <property type="entry name" value="Pkinase"/>
    <property type="match status" value="1"/>
</dbReference>
<dbReference type="RefSeq" id="XP_043040534.1">
    <property type="nucleotide sequence ID" value="XM_043190142.1"/>
</dbReference>
<dbReference type="Proteomes" id="UP000812287">
    <property type="component" value="Unassembled WGS sequence"/>
</dbReference>
<dbReference type="PANTHER" id="PTHR24349">
    <property type="entry name" value="SERINE/THREONINE-PROTEIN KINASE"/>
    <property type="match status" value="1"/>
</dbReference>
<dbReference type="GeneID" id="66112439"/>
<comment type="similarity">
    <text evidence="7">Belongs to the protein kinase superfamily.</text>
</comment>
<dbReference type="EMBL" id="MU250533">
    <property type="protein sequence ID" value="KAG7447034.1"/>
    <property type="molecule type" value="Genomic_DNA"/>
</dbReference>
<gene>
    <name evidence="9" type="ORF">BT62DRAFT_98915</name>
</gene>
<reference evidence="9" key="1">
    <citation type="submission" date="2020-11" db="EMBL/GenBank/DDBJ databases">
        <title>Adaptations for nitrogen fixation in a non-lichenized fungal sporocarp promotes dispersal by wood-feeding termites.</title>
        <authorList>
            <consortium name="DOE Joint Genome Institute"/>
            <person name="Koch R.A."/>
            <person name="Yoon G."/>
            <person name="Arayal U."/>
            <person name="Lail K."/>
            <person name="Amirebrahimi M."/>
            <person name="Labutti K."/>
            <person name="Lipzen A."/>
            <person name="Riley R."/>
            <person name="Barry K."/>
            <person name="Henrissat B."/>
            <person name="Grigoriev I.V."/>
            <person name="Herr J.R."/>
            <person name="Aime M.C."/>
        </authorList>
    </citation>
    <scope>NUCLEOTIDE SEQUENCE</scope>
    <source>
        <strain evidence="9">MCA 3950</strain>
    </source>
</reference>
<evidence type="ECO:0000313" key="9">
    <source>
        <dbReference type="EMBL" id="KAG7447034.1"/>
    </source>
</evidence>
<comment type="caution">
    <text evidence="9">The sequence shown here is derived from an EMBL/GenBank/DDBJ whole genome shotgun (WGS) entry which is preliminary data.</text>
</comment>
<dbReference type="InterPro" id="IPR008271">
    <property type="entry name" value="Ser/Thr_kinase_AS"/>
</dbReference>
<evidence type="ECO:0000256" key="4">
    <source>
        <dbReference type="ARBA" id="ARBA00022777"/>
    </source>
</evidence>
<evidence type="ECO:0000256" key="2">
    <source>
        <dbReference type="ARBA" id="ARBA00022679"/>
    </source>
</evidence>
<dbReference type="GO" id="GO:0005524">
    <property type="term" value="F:ATP binding"/>
    <property type="evidence" value="ECO:0007669"/>
    <property type="project" value="UniProtKB-UniRule"/>
</dbReference>
<evidence type="ECO:0000256" key="1">
    <source>
        <dbReference type="ARBA" id="ARBA00022527"/>
    </source>
</evidence>
<proteinExistence type="inferred from homology"/>
<sequence length="472" mass="52730">MSIALDSFKDFTGTILDHGRFRLLNCLGAGAFGKVYRTLDTTSPNSKPAFYAVKCLRTLDDRTREHRFQIRELVNHSCVSKHPNIVTFHQVIFQDNFHYVVLDLCEGGDLFDRIIRKFFYRRDDRVRNIFLQLIDAIAFCHEQSVYHRDIKPENILCSTYCSRIYLTDFGLSTQNETSTFHECGSKEYMSPECIGKEFGYTPNRRYSTRRNDIWSLGVVLTTMVAGCPPWKMAVTTDSSFRLYVQDGDHLRRSLPGISAGACTILKKIFCPERRRICLADLQREITELETFFSDEPPSDSLSRNSPVLQCSISSLSSTPSSEIGALRIDDSLAPDLGAIHLVGADGLVSTPVVVYSQLTGDERCIMSASPSLRATCPVMSPSSFALSVHSGGSIAPETHPVHVDVSKVPDMKEGEGIGEVDIALVVKDDENDTQPADLADGTGSRKKRVFFQRFVQKLAASRNRLSMILHSA</sequence>
<dbReference type="PROSITE" id="PS00107">
    <property type="entry name" value="PROTEIN_KINASE_ATP"/>
    <property type="match status" value="1"/>
</dbReference>
<accession>A0A9P8AT48</accession>
<keyword evidence="5 6" id="KW-0067">ATP-binding</keyword>
<evidence type="ECO:0000256" key="7">
    <source>
        <dbReference type="RuleBase" id="RU000304"/>
    </source>
</evidence>
<dbReference type="SUPFAM" id="SSF56112">
    <property type="entry name" value="Protein kinase-like (PK-like)"/>
    <property type="match status" value="1"/>
</dbReference>
<dbReference type="InterPro" id="IPR000719">
    <property type="entry name" value="Prot_kinase_dom"/>
</dbReference>
<dbReference type="AlphaFoldDB" id="A0A9P8AT48"/>